<feature type="compositionally biased region" description="Polar residues" evidence="4">
    <location>
        <begin position="720"/>
        <end position="729"/>
    </location>
</feature>
<dbReference type="InterPro" id="IPR024957">
    <property type="entry name" value="Cep57_MT-bd_dom"/>
</dbReference>
<feature type="compositionally biased region" description="Low complexity" evidence="4">
    <location>
        <begin position="169"/>
        <end position="202"/>
    </location>
</feature>
<dbReference type="HOGENOM" id="CLU_007735_0_0_1"/>
<feature type="region of interest" description="Disordered" evidence="4">
    <location>
        <begin position="1"/>
        <end position="23"/>
    </location>
</feature>
<dbReference type="KEGG" id="scm:SCHCO_02614877"/>
<keyword evidence="3" id="KW-0175">Coiled coil</keyword>
<feature type="coiled-coil region" evidence="3">
    <location>
        <begin position="375"/>
        <end position="531"/>
    </location>
</feature>
<feature type="compositionally biased region" description="Basic and acidic residues" evidence="4">
    <location>
        <begin position="270"/>
        <end position="305"/>
    </location>
</feature>
<gene>
    <name evidence="6" type="ORF">SCHCODRAFT_81664</name>
</gene>
<feature type="compositionally biased region" description="Polar residues" evidence="4">
    <location>
        <begin position="580"/>
        <end position="590"/>
    </location>
</feature>
<dbReference type="InParanoid" id="D8PZM9"/>
<feature type="compositionally biased region" description="Acidic residues" evidence="4">
    <location>
        <begin position="614"/>
        <end position="626"/>
    </location>
</feature>
<evidence type="ECO:0000256" key="1">
    <source>
        <dbReference type="ARBA" id="ARBA00004496"/>
    </source>
</evidence>
<keyword evidence="2" id="KW-0963">Cytoplasm</keyword>
<feature type="compositionally biased region" description="Polar residues" evidence="4">
    <location>
        <begin position="652"/>
        <end position="664"/>
    </location>
</feature>
<feature type="region of interest" description="Disordered" evidence="4">
    <location>
        <begin position="169"/>
        <end position="315"/>
    </location>
</feature>
<reference evidence="6 7" key="1">
    <citation type="journal article" date="2010" name="Nat. Biotechnol.">
        <title>Genome sequence of the model mushroom Schizophyllum commune.</title>
        <authorList>
            <person name="Ohm R.A."/>
            <person name="de Jong J.F."/>
            <person name="Lugones L.G."/>
            <person name="Aerts A."/>
            <person name="Kothe E."/>
            <person name="Stajich J.E."/>
            <person name="de Vries R.P."/>
            <person name="Record E."/>
            <person name="Levasseur A."/>
            <person name="Baker S.E."/>
            <person name="Bartholomew K.A."/>
            <person name="Coutinho P.M."/>
            <person name="Erdmann S."/>
            <person name="Fowler T.J."/>
            <person name="Gathman A.C."/>
            <person name="Lombard V."/>
            <person name="Henrissat B."/>
            <person name="Knabe N."/>
            <person name="Kuees U."/>
            <person name="Lilly W.W."/>
            <person name="Lindquist E."/>
            <person name="Lucas S."/>
            <person name="Magnuson J.K."/>
            <person name="Piumi F."/>
            <person name="Raudaskoski M."/>
            <person name="Salamov A."/>
            <person name="Schmutz J."/>
            <person name="Schwarze F.W.M.R."/>
            <person name="vanKuyk P.A."/>
            <person name="Horton J.S."/>
            <person name="Grigoriev I.V."/>
            <person name="Woesten H.A.B."/>
        </authorList>
    </citation>
    <scope>NUCLEOTIDE SEQUENCE [LARGE SCALE GENOMIC DNA]</scope>
    <source>
        <strain evidence="7">H4-8 / FGSC 9210</strain>
    </source>
</reference>
<dbReference type="eggNOG" id="ENOG502S31Z">
    <property type="taxonomic scope" value="Eukaryota"/>
</dbReference>
<feature type="compositionally biased region" description="Low complexity" evidence="4">
    <location>
        <begin position="996"/>
        <end position="1017"/>
    </location>
</feature>
<accession>D8PZM9</accession>
<feature type="compositionally biased region" description="Polar residues" evidence="4">
    <location>
        <begin position="227"/>
        <end position="241"/>
    </location>
</feature>
<feature type="compositionally biased region" description="Basic and acidic residues" evidence="4">
    <location>
        <begin position="1"/>
        <end position="18"/>
    </location>
</feature>
<name>D8PZM9_SCHCM</name>
<sequence>MSRGSMRGDRERNRRQLEHNLQQTDLSFHLSSDSEVEYPRHSSNHLDQFNSFENRSHFDAEPMHGWSYRTNDDEGIDPYGHGTLSTAAHHASVLTLSAGLGGRRQNGRREVSISGAEYDPDRPLHEMIGGVDAKLSAYDLDPSRSKYHPHGMSADPVDTTADLDRLLQSGHQQQQQNNQGQRSVRLRSPSVSSSSTSESDTSMTARPKLADALRRVSFSPRRPRSPQVLQRNLSVDANQTPRPAARRQQPAMKAQPPTPSSAFTKAARGLARELQQDPDRSRVDRNRVGRAAEERIQRAKEDSSIRRPASAPVEQRRYATPLKGRIHLPDITGLTSAVESPGKGLLSHLEYFDDKRPREIEVRLLNTISTVQTKLQHLEEENMISRRRVRELELELEECKREVRQERTRMLEWESKMERDRLQQREEMLQREEEWQRRRKGKQREMDEEDMTQRYKEVVEEKKALESLITSLRTHLTRLTDELEQHKEMLAQIRIDNQTKENKWEERWQEVDKLREEVERLGGEVEVLRGVVEEGLKDRSRHSNGSSRDESVQVSFTQDAQDLSRSQRRPSARPERQRQRQPSGNASQQSRGDDLSMLPQQSIEVSNPDMGMSVDEDDEEEEEDETAPSQRPTVEDSDEEEDQLPFDPVSIPGSSRAQIGTNADRTIRTDRATKSAESSDRSMRANQSGVGETSRPFLDSDEIRQIEQEMEERRSSRSQTSVGQLSRLSEVTEESSGVAPGNISVVPVEESRPAAPTPGRANRPMPAPILKPERSRAALSCSDVDDEELREAPFPQIRGARLERLFFSAPDHNQHTCTVCDRRRRSKGPKHGADHKHEHDDGHRHGDDDRRRATVDAEDSRRANADSDDEGFAEASEEEAASPAMGDDRMRQAFDWAKEGKNKGLPPQTVLARVIRELEDDFTHYKGVYVEFADQYKDMDAASDVRKRNILAQHLREVVDVLEQKGDQIASLYDLLNYKDKPVADSVVPPKESRRLAPASSGSLGRSGASALRRTMA</sequence>
<dbReference type="Proteomes" id="UP000007431">
    <property type="component" value="Unassembled WGS sequence"/>
</dbReference>
<feature type="compositionally biased region" description="Basic and acidic residues" evidence="4">
    <location>
        <begin position="701"/>
        <end position="715"/>
    </location>
</feature>
<dbReference type="GO" id="GO:0008017">
    <property type="term" value="F:microtubule binding"/>
    <property type="evidence" value="ECO:0007669"/>
    <property type="project" value="InterPro"/>
</dbReference>
<feature type="region of interest" description="Disordered" evidence="4">
    <location>
        <begin position="987"/>
        <end position="1017"/>
    </location>
</feature>
<dbReference type="OrthoDB" id="76453at2759"/>
<feature type="domain" description="Cep57 centrosome microtubule-binding" evidence="5">
    <location>
        <begin position="905"/>
        <end position="975"/>
    </location>
</feature>
<feature type="region of interest" description="Disordered" evidence="4">
    <location>
        <begin position="537"/>
        <end position="795"/>
    </location>
</feature>
<evidence type="ECO:0000313" key="7">
    <source>
        <dbReference type="Proteomes" id="UP000007431"/>
    </source>
</evidence>
<feature type="compositionally biased region" description="Acidic residues" evidence="4">
    <location>
        <begin position="866"/>
        <end position="880"/>
    </location>
</feature>
<dbReference type="VEuPathDB" id="FungiDB:SCHCODRAFT_02614877"/>
<evidence type="ECO:0000313" key="6">
    <source>
        <dbReference type="EMBL" id="EFI98890.1"/>
    </source>
</evidence>
<dbReference type="OMA" id="MRTDHAT"/>
<evidence type="ECO:0000256" key="3">
    <source>
        <dbReference type="SAM" id="Coils"/>
    </source>
</evidence>
<feature type="compositionally biased region" description="Polar residues" evidence="4">
    <location>
        <begin position="552"/>
        <end position="564"/>
    </location>
</feature>
<comment type="subcellular location">
    <subcellularLocation>
        <location evidence="1">Cytoplasm</location>
    </subcellularLocation>
</comment>
<protein>
    <recommendedName>
        <fullName evidence="5">Cep57 centrosome microtubule-binding domain-containing protein</fullName>
    </recommendedName>
</protein>
<organism evidence="7">
    <name type="scientific">Schizophyllum commune (strain H4-8 / FGSC 9210)</name>
    <name type="common">Split gill fungus</name>
    <dbReference type="NCBI Taxonomy" id="578458"/>
    <lineage>
        <taxon>Eukaryota</taxon>
        <taxon>Fungi</taxon>
        <taxon>Dikarya</taxon>
        <taxon>Basidiomycota</taxon>
        <taxon>Agaricomycotina</taxon>
        <taxon>Agaricomycetes</taxon>
        <taxon>Agaricomycetidae</taxon>
        <taxon>Agaricales</taxon>
        <taxon>Schizophyllaceae</taxon>
        <taxon>Schizophyllum</taxon>
    </lineage>
</organism>
<evidence type="ECO:0000259" key="5">
    <source>
        <dbReference type="Pfam" id="PF06657"/>
    </source>
</evidence>
<dbReference type="AlphaFoldDB" id="D8PZM9"/>
<dbReference type="GeneID" id="9586355"/>
<feature type="compositionally biased region" description="Acidic residues" evidence="4">
    <location>
        <begin position="635"/>
        <end position="644"/>
    </location>
</feature>
<evidence type="ECO:0000256" key="4">
    <source>
        <dbReference type="SAM" id="MobiDB-lite"/>
    </source>
</evidence>
<feature type="compositionally biased region" description="Basic and acidic residues" evidence="4">
    <location>
        <begin position="831"/>
        <end position="865"/>
    </location>
</feature>
<feature type="region of interest" description="Disordered" evidence="4">
    <location>
        <begin position="815"/>
        <end position="887"/>
    </location>
</feature>
<feature type="compositionally biased region" description="Basic and acidic residues" evidence="4">
    <location>
        <begin position="665"/>
        <end position="683"/>
    </location>
</feature>
<dbReference type="EMBL" id="GL377304">
    <property type="protein sequence ID" value="EFI98890.1"/>
    <property type="molecule type" value="Genomic_DNA"/>
</dbReference>
<keyword evidence="7" id="KW-1185">Reference proteome</keyword>
<evidence type="ECO:0000256" key="2">
    <source>
        <dbReference type="ARBA" id="ARBA00022490"/>
    </source>
</evidence>
<proteinExistence type="predicted"/>
<dbReference type="Pfam" id="PF06657">
    <property type="entry name" value="Cep57_MT_bd"/>
    <property type="match status" value="1"/>
</dbReference>
<dbReference type="GO" id="GO:0005737">
    <property type="term" value="C:cytoplasm"/>
    <property type="evidence" value="ECO:0007669"/>
    <property type="project" value="UniProtKB-SubCell"/>
</dbReference>